<evidence type="ECO:0000256" key="2">
    <source>
        <dbReference type="ARBA" id="ARBA00005001"/>
    </source>
</evidence>
<dbReference type="GO" id="GO:0051274">
    <property type="term" value="P:beta-glucan biosynthetic process"/>
    <property type="evidence" value="ECO:0007669"/>
    <property type="project" value="TreeGrafter"/>
</dbReference>
<comment type="pathway">
    <text evidence="2">Glycan metabolism; osmoregulated periplasmic glucan (OPG) biosynthesis.</text>
</comment>
<evidence type="ECO:0000256" key="1">
    <source>
        <dbReference type="ARBA" id="ARBA00004418"/>
    </source>
</evidence>
<organism evidence="7 8">
    <name type="scientific">Kushneria avicenniae</name>
    <dbReference type="NCBI Taxonomy" id="402385"/>
    <lineage>
        <taxon>Bacteria</taxon>
        <taxon>Pseudomonadati</taxon>
        <taxon>Pseudomonadota</taxon>
        <taxon>Gammaproteobacteria</taxon>
        <taxon>Oceanospirillales</taxon>
        <taxon>Halomonadaceae</taxon>
        <taxon>Kushneria</taxon>
    </lineage>
</organism>
<protein>
    <submittedName>
        <fullName evidence="7">Glucans biosynthesis protein</fullName>
    </submittedName>
</protein>
<evidence type="ECO:0000256" key="5">
    <source>
        <dbReference type="ARBA" id="ARBA00022764"/>
    </source>
</evidence>
<dbReference type="InterPro" id="IPR007444">
    <property type="entry name" value="Glucan_biosyn_MdoG_C"/>
</dbReference>
<dbReference type="InterPro" id="IPR013783">
    <property type="entry name" value="Ig-like_fold"/>
</dbReference>
<dbReference type="GO" id="GO:0030288">
    <property type="term" value="C:outer membrane-bounded periplasmic space"/>
    <property type="evidence" value="ECO:0007669"/>
    <property type="project" value="TreeGrafter"/>
</dbReference>
<keyword evidence="4" id="KW-0732">Signal</keyword>
<evidence type="ECO:0000313" key="7">
    <source>
        <dbReference type="EMBL" id="SFC12283.1"/>
    </source>
</evidence>
<sequence length="558" mass="62936">MDRRTLLKASAALSALGMSTKSLLARASGNDNRGPGEGIAVALDDKGTDFDFDWLKSHAREMARSEYQDTTETLPDTLTLDNLDPLEYQSIQYDQNHALWSDRANSAVQAQFFHVGMQFNQPVRMHSVVDGKAYEIHFRPELFTYEGTGIDVGQLKNHDLGFAGWRVSRSPDFSALANVVSFLGASYFRAIDKNNQFGLSARGLAIDTAMPAEEGQEEFPVFTHFWFDQPPANRARFTVYALLDSPSATGAYRFDIDCQSERVVMGVDANVYPRKSIERLGISPMTSMFLTGTSQRLRRDTVVPLVHDSDRLSIWSGDGEWICRPLYNPDVLQYNTFEDENPRGFGLVQDDHDFEHYRDVVNYYHARPSLWCEPTSEWGKGSITLIELQTMGETVDNIAAFWQPAEPVEAGQELSYSYNLYWSPRPPVKPSVGQVDKTWSGIGAVRDGWIPGEHSPETWARRFAVDFRGAPINDMPPDADMEAVVSASTGETQVVSVTKLGGPLQMWRAQFDWYPKSEQTDPVTLRVYLRRGNQTLSETWLYQFVPPAPADRNWDHHG</sequence>
<comment type="similarity">
    <text evidence="3">Belongs to the OpgD/OpgG family.</text>
</comment>
<dbReference type="EMBL" id="FOLY01000001">
    <property type="protein sequence ID" value="SFC12283.1"/>
    <property type="molecule type" value="Genomic_DNA"/>
</dbReference>
<dbReference type="InterPro" id="IPR011013">
    <property type="entry name" value="Gal_mutarotase_sf_dom"/>
</dbReference>
<name>A0A1I1GST2_9GAMM</name>
<dbReference type="InterPro" id="IPR014718">
    <property type="entry name" value="GH-type_carb-bd"/>
</dbReference>
<dbReference type="Pfam" id="PF04349">
    <property type="entry name" value="MdoG"/>
    <property type="match status" value="1"/>
</dbReference>
<dbReference type="GO" id="GO:0030246">
    <property type="term" value="F:carbohydrate binding"/>
    <property type="evidence" value="ECO:0007669"/>
    <property type="project" value="InterPro"/>
</dbReference>
<dbReference type="InterPro" id="IPR014438">
    <property type="entry name" value="Glucan_biosyn_MdoG/MdoD"/>
</dbReference>
<dbReference type="Gene3D" id="2.60.40.10">
    <property type="entry name" value="Immunoglobulins"/>
    <property type="match status" value="1"/>
</dbReference>
<evidence type="ECO:0000259" key="6">
    <source>
        <dbReference type="Pfam" id="PF04349"/>
    </source>
</evidence>
<dbReference type="SUPFAM" id="SSF81296">
    <property type="entry name" value="E set domains"/>
    <property type="match status" value="1"/>
</dbReference>
<comment type="subcellular location">
    <subcellularLocation>
        <location evidence="1">Periplasm</location>
    </subcellularLocation>
</comment>
<dbReference type="PANTHER" id="PTHR30504">
    <property type="entry name" value="GLUCANS BIOSYNTHESIS PROTEIN"/>
    <property type="match status" value="1"/>
</dbReference>
<evidence type="ECO:0000256" key="4">
    <source>
        <dbReference type="ARBA" id="ARBA00022729"/>
    </source>
</evidence>
<dbReference type="InterPro" id="IPR014756">
    <property type="entry name" value="Ig_E-set"/>
</dbReference>
<dbReference type="Proteomes" id="UP000199046">
    <property type="component" value="Unassembled WGS sequence"/>
</dbReference>
<evidence type="ECO:0000256" key="3">
    <source>
        <dbReference type="ARBA" id="ARBA00009284"/>
    </source>
</evidence>
<dbReference type="GO" id="GO:0003824">
    <property type="term" value="F:catalytic activity"/>
    <property type="evidence" value="ECO:0007669"/>
    <property type="project" value="InterPro"/>
</dbReference>
<accession>A0A1I1GST2</accession>
<feature type="domain" description="Glucan biosynthesis periplasmic MdoG C-terminal" evidence="6">
    <location>
        <begin position="50"/>
        <end position="544"/>
    </location>
</feature>
<dbReference type="PANTHER" id="PTHR30504:SF3">
    <property type="entry name" value="GLUCANS BIOSYNTHESIS PROTEIN D"/>
    <property type="match status" value="1"/>
</dbReference>
<dbReference type="STRING" id="402385.SAMN05421848_0633"/>
<dbReference type="SUPFAM" id="SSF74650">
    <property type="entry name" value="Galactose mutarotase-like"/>
    <property type="match status" value="1"/>
</dbReference>
<keyword evidence="5" id="KW-0574">Periplasm</keyword>
<gene>
    <name evidence="7" type="ORF">SAMN05421848_0633</name>
</gene>
<dbReference type="UniPathway" id="UPA00637"/>
<dbReference type="Gene3D" id="2.70.98.10">
    <property type="match status" value="1"/>
</dbReference>
<proteinExistence type="inferred from homology"/>
<evidence type="ECO:0000313" key="8">
    <source>
        <dbReference type="Proteomes" id="UP000199046"/>
    </source>
</evidence>
<keyword evidence="8" id="KW-1185">Reference proteome</keyword>
<dbReference type="PIRSF" id="PIRSF006281">
    <property type="entry name" value="MdoG"/>
    <property type="match status" value="1"/>
</dbReference>
<dbReference type="RefSeq" id="WP_090130661.1">
    <property type="nucleotide sequence ID" value="NZ_FOLY01000001.1"/>
</dbReference>
<dbReference type="OrthoDB" id="335750at2"/>
<reference evidence="8" key="1">
    <citation type="submission" date="2016-10" db="EMBL/GenBank/DDBJ databases">
        <authorList>
            <person name="Varghese N."/>
            <person name="Submissions S."/>
        </authorList>
    </citation>
    <scope>NUCLEOTIDE SEQUENCE [LARGE SCALE GENOMIC DNA]</scope>
    <source>
        <strain evidence="8">DSM 23439</strain>
    </source>
</reference>
<dbReference type="AlphaFoldDB" id="A0A1I1GST2"/>